<proteinExistence type="predicted"/>
<sequence>MDLPEKPKLEWKDQKAELEFNKIIVNKTVKAIKQPRSVSDSIPAELISKNSKKVTTHKNRKQSSSSVTSGVRIINLIVRTDTDCYVNEKIKKRS</sequence>
<protein>
    <submittedName>
        <fullName evidence="1">Uncharacterized protein</fullName>
    </submittedName>
</protein>
<evidence type="ECO:0000313" key="2">
    <source>
        <dbReference type="Proteomes" id="UP000325440"/>
    </source>
</evidence>
<accession>A0A5E4MMN8</accession>
<reference evidence="1 2" key="1">
    <citation type="submission" date="2019-08" db="EMBL/GenBank/DDBJ databases">
        <authorList>
            <person name="Alioto T."/>
            <person name="Alioto T."/>
            <person name="Gomez Garrido J."/>
        </authorList>
    </citation>
    <scope>NUCLEOTIDE SEQUENCE [LARGE SCALE GENOMIC DNA]</scope>
</reference>
<evidence type="ECO:0000313" key="1">
    <source>
        <dbReference type="EMBL" id="VVC32688.1"/>
    </source>
</evidence>
<dbReference type="EMBL" id="CABPRJ010000958">
    <property type="protein sequence ID" value="VVC32688.1"/>
    <property type="molecule type" value="Genomic_DNA"/>
</dbReference>
<gene>
    <name evidence="1" type="ORF">CINCED_3A001124</name>
</gene>
<organism evidence="1 2">
    <name type="scientific">Cinara cedri</name>
    <dbReference type="NCBI Taxonomy" id="506608"/>
    <lineage>
        <taxon>Eukaryota</taxon>
        <taxon>Metazoa</taxon>
        <taxon>Ecdysozoa</taxon>
        <taxon>Arthropoda</taxon>
        <taxon>Hexapoda</taxon>
        <taxon>Insecta</taxon>
        <taxon>Pterygota</taxon>
        <taxon>Neoptera</taxon>
        <taxon>Paraneoptera</taxon>
        <taxon>Hemiptera</taxon>
        <taxon>Sternorrhyncha</taxon>
        <taxon>Aphidomorpha</taxon>
        <taxon>Aphidoidea</taxon>
        <taxon>Aphididae</taxon>
        <taxon>Lachninae</taxon>
        <taxon>Cinara</taxon>
    </lineage>
</organism>
<name>A0A5E4MMN8_9HEMI</name>
<keyword evidence="2" id="KW-1185">Reference proteome</keyword>
<dbReference type="AlphaFoldDB" id="A0A5E4MMN8"/>
<dbReference type="Proteomes" id="UP000325440">
    <property type="component" value="Unassembled WGS sequence"/>
</dbReference>